<evidence type="ECO:0000259" key="1">
    <source>
        <dbReference type="Pfam" id="PF12728"/>
    </source>
</evidence>
<feature type="domain" description="Helix-turn-helix" evidence="1">
    <location>
        <begin position="16"/>
        <end position="67"/>
    </location>
</feature>
<comment type="caution">
    <text evidence="2">The sequence shown here is derived from an EMBL/GenBank/DDBJ whole genome shotgun (WGS) entry which is preliminary data.</text>
</comment>
<dbReference type="RefSeq" id="WP_206431360.1">
    <property type="nucleotide sequence ID" value="NZ_QXGI01000003.1"/>
</dbReference>
<protein>
    <recommendedName>
        <fullName evidence="1">Helix-turn-helix domain-containing protein</fullName>
    </recommendedName>
</protein>
<gene>
    <name evidence="2" type="ORF">D2E22_1045</name>
</gene>
<reference evidence="2 3" key="1">
    <citation type="submission" date="2018-09" db="EMBL/GenBank/DDBJ databases">
        <title>Characterization of the phylogenetic diversity of five novel species belonging to the genus Bifidobacterium.</title>
        <authorList>
            <person name="Lugli G.A."/>
            <person name="Duranti S."/>
            <person name="Milani C."/>
        </authorList>
    </citation>
    <scope>NUCLEOTIDE SEQUENCE [LARGE SCALE GENOMIC DNA]</scope>
    <source>
        <strain evidence="2 3">2020B</strain>
    </source>
</reference>
<evidence type="ECO:0000313" key="3">
    <source>
        <dbReference type="Proteomes" id="UP000288052"/>
    </source>
</evidence>
<accession>A0A430F894</accession>
<dbReference type="Pfam" id="PF12728">
    <property type="entry name" value="HTH_17"/>
    <property type="match status" value="1"/>
</dbReference>
<evidence type="ECO:0000313" key="2">
    <source>
        <dbReference type="EMBL" id="RSX48907.1"/>
    </source>
</evidence>
<dbReference type="EMBL" id="QXGI01000003">
    <property type="protein sequence ID" value="RSX48907.1"/>
    <property type="molecule type" value="Genomic_DNA"/>
</dbReference>
<dbReference type="Proteomes" id="UP000288052">
    <property type="component" value="Unassembled WGS sequence"/>
</dbReference>
<name>A0A430F894_9BIFI</name>
<dbReference type="AlphaFoldDB" id="A0A430F894"/>
<dbReference type="InterPro" id="IPR009061">
    <property type="entry name" value="DNA-bd_dom_put_sf"/>
</dbReference>
<dbReference type="InterPro" id="IPR041657">
    <property type="entry name" value="HTH_17"/>
</dbReference>
<keyword evidence="3" id="KW-1185">Reference proteome</keyword>
<organism evidence="2 3">
    <name type="scientific">Bifidobacterium castoris</name>
    <dbReference type="NCBI Taxonomy" id="2306972"/>
    <lineage>
        <taxon>Bacteria</taxon>
        <taxon>Bacillati</taxon>
        <taxon>Actinomycetota</taxon>
        <taxon>Actinomycetes</taxon>
        <taxon>Bifidobacteriales</taxon>
        <taxon>Bifidobacteriaceae</taxon>
        <taxon>Bifidobacterium</taxon>
    </lineage>
</organism>
<proteinExistence type="predicted"/>
<dbReference type="SUPFAM" id="SSF46955">
    <property type="entry name" value="Putative DNA-binding domain"/>
    <property type="match status" value="1"/>
</dbReference>
<sequence length="81" mass="9499">MTATSNRPDTGQREQMLTAAQVSARYGITPESLRGMRHRREGPPFYRVSERTVLYRISELEHWLNGKKIQPDNDQPQMKRK</sequence>